<keyword evidence="3" id="KW-1185">Reference proteome</keyword>
<evidence type="ECO:0000313" key="3">
    <source>
        <dbReference type="Proteomes" id="UP001382935"/>
    </source>
</evidence>
<accession>A0ABZ2G3G9</accession>
<dbReference type="RefSeq" id="WP_338505193.1">
    <property type="nucleotide sequence ID" value="NZ_CP145607.1"/>
</dbReference>
<evidence type="ECO:0000313" key="2">
    <source>
        <dbReference type="EMBL" id="WWM71651.1"/>
    </source>
</evidence>
<reference evidence="2 3" key="1">
    <citation type="submission" date="2024-02" db="EMBL/GenBank/DDBJ databases">
        <title>Full genome sequence of Sphingomonas kaistensis.</title>
        <authorList>
            <person name="Poletto B.L."/>
            <person name="Silva G."/>
            <person name="Galante D."/>
            <person name="Campos K.R."/>
            <person name="Santos M.B.N."/>
            <person name="Sacchi C.T."/>
        </authorList>
    </citation>
    <scope>NUCLEOTIDE SEQUENCE [LARGE SCALE GENOMIC DNA]</scope>
    <source>
        <strain evidence="2 3">MA4R</strain>
    </source>
</reference>
<feature type="region of interest" description="Disordered" evidence="1">
    <location>
        <begin position="145"/>
        <end position="164"/>
    </location>
</feature>
<sequence>MSETAEKTDPALWEKIKKRVTAGDKGGDKGEWSARKAQLAVAEYKKAGGGHRGKKSADNHLAEWTREEWGTKSGKESGETGERYLPKKAREALSDSEYKRTTAKKRADTRKGKQFSAQPKDVARKTSAARHGEPTKADLMAEARKQDIKGRSTMTKAELQKALA</sequence>
<dbReference type="EMBL" id="CP145607">
    <property type="protein sequence ID" value="WWM71651.1"/>
    <property type="molecule type" value="Genomic_DNA"/>
</dbReference>
<proteinExistence type="predicted"/>
<feature type="region of interest" description="Disordered" evidence="1">
    <location>
        <begin position="45"/>
        <end position="140"/>
    </location>
</feature>
<organism evidence="2 3">
    <name type="scientific">Sphingomonas kaistensis</name>
    <dbReference type="NCBI Taxonomy" id="298708"/>
    <lineage>
        <taxon>Bacteria</taxon>
        <taxon>Pseudomonadati</taxon>
        <taxon>Pseudomonadota</taxon>
        <taxon>Alphaproteobacteria</taxon>
        <taxon>Sphingomonadales</taxon>
        <taxon>Sphingomonadaceae</taxon>
        <taxon>Sphingomonas</taxon>
    </lineage>
</organism>
<dbReference type="Proteomes" id="UP001382935">
    <property type="component" value="Chromosome"/>
</dbReference>
<evidence type="ECO:0000256" key="1">
    <source>
        <dbReference type="SAM" id="MobiDB-lite"/>
    </source>
</evidence>
<gene>
    <name evidence="2" type="ORF">V6R86_13470</name>
</gene>
<name>A0ABZ2G3G9_9SPHN</name>
<feature type="compositionally biased region" description="Basic and acidic residues" evidence="1">
    <location>
        <begin position="130"/>
        <end position="140"/>
    </location>
</feature>
<evidence type="ECO:0008006" key="4">
    <source>
        <dbReference type="Google" id="ProtNLM"/>
    </source>
</evidence>
<feature type="compositionally biased region" description="Basic and acidic residues" evidence="1">
    <location>
        <begin position="55"/>
        <end position="111"/>
    </location>
</feature>
<protein>
    <recommendedName>
        <fullName evidence="4">DUF5872 domain-containing protein</fullName>
    </recommendedName>
</protein>